<dbReference type="Pfam" id="PF02493">
    <property type="entry name" value="MORN"/>
    <property type="match status" value="8"/>
</dbReference>
<proteinExistence type="predicted"/>
<dbReference type="PANTHER" id="PTHR23084:SF263">
    <property type="entry name" value="MORN REPEAT-CONTAINING PROTEIN 1"/>
    <property type="match status" value="1"/>
</dbReference>
<dbReference type="OrthoDB" id="312720at2759"/>
<dbReference type="InterPro" id="IPR003409">
    <property type="entry name" value="MORN"/>
</dbReference>
<gene>
    <name evidence="3" type="ORF">Vbra_17133</name>
</gene>
<evidence type="ECO:0000256" key="1">
    <source>
        <dbReference type="ARBA" id="ARBA00022737"/>
    </source>
</evidence>
<dbReference type="VEuPathDB" id="CryptoDB:Vbra_17133"/>
<keyword evidence="1" id="KW-0677">Repeat</keyword>
<protein>
    <recommendedName>
        <fullName evidence="5">MORN repeat-containing protein</fullName>
    </recommendedName>
</protein>
<sequence length="482" mass="54309">MSVSGSSVLPEDFQNILDDYRRSQDNLRTVNEGRSSELQERLQEMRESRDQYKAQCEELKGQVKSLTTEMANLRAELLAARQAKSEPDPLENVTRHWEVDGQAGIYKGQWRNEKPHGKGVLWSLDEQTKRYEGDWVAGHLHGKAKSFFHDGKQQDYDGEWQKGIRHGKGTLYLGDGKKRYEGEWAAGQYNGKGTLYFTDGHKEYEGEFKSGCFNRSGELNTVFHYYYPGGHQPMRDFRTFKGAFTNGDFLGDGDVKNMAFNDGTYSGQVRNHKPHGNGMWNRCEKTGSGHERYNGAWIDGVYHGHGTKRNKDGVQVSDVFANGEFLGDGECVELTITGLPSPYYAGKYSGQLKDHKPCGNGRFVQNCNSSLAEMIYSGEWKGGLPDGKGSGNVIQARNPPERYKYNIYVYNYQGDFIAGKPADGPVNLRATNCWKGGHVNEARFHFEGDIKDGVLWQGTETCGEGKHSVYNGAFGAWQRQRQ</sequence>
<dbReference type="Proteomes" id="UP000041254">
    <property type="component" value="Unassembled WGS sequence"/>
</dbReference>
<name>A0A0G4G5Q1_VITBC</name>
<reference evidence="3 4" key="1">
    <citation type="submission" date="2014-11" db="EMBL/GenBank/DDBJ databases">
        <authorList>
            <person name="Zhu J."/>
            <person name="Qi W."/>
            <person name="Song R."/>
        </authorList>
    </citation>
    <scope>NUCLEOTIDE SEQUENCE [LARGE SCALE GENOMIC DNA]</scope>
</reference>
<dbReference type="Gene3D" id="2.20.110.10">
    <property type="entry name" value="Histone H3 K4-specific methyltransferase SET7/9 N-terminal domain"/>
    <property type="match status" value="2"/>
</dbReference>
<evidence type="ECO:0000256" key="2">
    <source>
        <dbReference type="SAM" id="Coils"/>
    </source>
</evidence>
<dbReference type="STRING" id="1169540.A0A0G4G5Q1"/>
<dbReference type="SMART" id="SM00698">
    <property type="entry name" value="MORN"/>
    <property type="match status" value="8"/>
</dbReference>
<organism evidence="3 4">
    <name type="scientific">Vitrella brassicaformis (strain CCMP3155)</name>
    <dbReference type="NCBI Taxonomy" id="1169540"/>
    <lineage>
        <taxon>Eukaryota</taxon>
        <taxon>Sar</taxon>
        <taxon>Alveolata</taxon>
        <taxon>Colpodellida</taxon>
        <taxon>Vitrellaceae</taxon>
        <taxon>Vitrella</taxon>
    </lineage>
</organism>
<keyword evidence="2" id="KW-0175">Coiled coil</keyword>
<dbReference type="InParanoid" id="A0A0G4G5Q1"/>
<keyword evidence="4" id="KW-1185">Reference proteome</keyword>
<dbReference type="SUPFAM" id="SSF82185">
    <property type="entry name" value="Histone H3 K4-specific methyltransferase SET7/9 N-terminal domain"/>
    <property type="match status" value="2"/>
</dbReference>
<feature type="coiled-coil region" evidence="2">
    <location>
        <begin position="35"/>
        <end position="83"/>
    </location>
</feature>
<dbReference type="PANTHER" id="PTHR23084">
    <property type="entry name" value="PHOSPHATIDYLINOSITOL-4-PHOSPHATE 5-KINASE RELATED"/>
    <property type="match status" value="1"/>
</dbReference>
<evidence type="ECO:0000313" key="3">
    <source>
        <dbReference type="EMBL" id="CEM23799.1"/>
    </source>
</evidence>
<evidence type="ECO:0000313" key="4">
    <source>
        <dbReference type="Proteomes" id="UP000041254"/>
    </source>
</evidence>
<dbReference type="EMBL" id="CDMY01000571">
    <property type="protein sequence ID" value="CEM23799.1"/>
    <property type="molecule type" value="Genomic_DNA"/>
</dbReference>
<evidence type="ECO:0008006" key="5">
    <source>
        <dbReference type="Google" id="ProtNLM"/>
    </source>
</evidence>
<dbReference type="PhylomeDB" id="A0A0G4G5Q1"/>
<dbReference type="AlphaFoldDB" id="A0A0G4G5Q1"/>
<accession>A0A0G4G5Q1</accession>